<dbReference type="AlphaFoldDB" id="A0A940SFD8"/>
<feature type="transmembrane region" description="Helical" evidence="8">
    <location>
        <begin position="29"/>
        <end position="51"/>
    </location>
</feature>
<evidence type="ECO:0000256" key="6">
    <source>
        <dbReference type="ARBA" id="ARBA00022989"/>
    </source>
</evidence>
<dbReference type="Pfam" id="PF04093">
    <property type="entry name" value="MreD"/>
    <property type="match status" value="1"/>
</dbReference>
<accession>A0A940SFD8</accession>
<protein>
    <submittedName>
        <fullName evidence="9">Rod shape-determining protein MreD</fullName>
    </submittedName>
</protein>
<evidence type="ECO:0000256" key="2">
    <source>
        <dbReference type="ARBA" id="ARBA00007776"/>
    </source>
</evidence>
<feature type="transmembrane region" description="Helical" evidence="8">
    <location>
        <begin position="58"/>
        <end position="88"/>
    </location>
</feature>
<dbReference type="GO" id="GO:0008360">
    <property type="term" value="P:regulation of cell shape"/>
    <property type="evidence" value="ECO:0007669"/>
    <property type="project" value="UniProtKB-KW"/>
</dbReference>
<evidence type="ECO:0000256" key="7">
    <source>
        <dbReference type="ARBA" id="ARBA00023136"/>
    </source>
</evidence>
<dbReference type="RefSeq" id="WP_209401752.1">
    <property type="nucleotide sequence ID" value="NZ_JAGIYQ010000001.1"/>
</dbReference>
<reference evidence="9" key="1">
    <citation type="submission" date="2021-04" db="EMBL/GenBank/DDBJ databases">
        <title>Genome seq and assembly of Bacillus sp.</title>
        <authorList>
            <person name="Chhetri G."/>
        </authorList>
    </citation>
    <scope>NUCLEOTIDE SEQUENCE</scope>
    <source>
        <strain evidence="9">RG28</strain>
    </source>
</reference>
<dbReference type="GO" id="GO:0005886">
    <property type="term" value="C:plasma membrane"/>
    <property type="evidence" value="ECO:0007669"/>
    <property type="project" value="UniProtKB-SubCell"/>
</dbReference>
<evidence type="ECO:0000256" key="1">
    <source>
        <dbReference type="ARBA" id="ARBA00004651"/>
    </source>
</evidence>
<feature type="transmembrane region" description="Helical" evidence="8">
    <location>
        <begin position="140"/>
        <end position="158"/>
    </location>
</feature>
<evidence type="ECO:0000256" key="4">
    <source>
        <dbReference type="ARBA" id="ARBA00022692"/>
    </source>
</evidence>
<dbReference type="EMBL" id="JAGIYQ010000001">
    <property type="protein sequence ID" value="MBP0723887.1"/>
    <property type="molecule type" value="Genomic_DNA"/>
</dbReference>
<feature type="transmembrane region" description="Helical" evidence="8">
    <location>
        <begin position="100"/>
        <end position="119"/>
    </location>
</feature>
<evidence type="ECO:0000256" key="5">
    <source>
        <dbReference type="ARBA" id="ARBA00022960"/>
    </source>
</evidence>
<keyword evidence="6 8" id="KW-1133">Transmembrane helix</keyword>
<organism evidence="9 10">
    <name type="scientific">Gottfriedia endophytica</name>
    <dbReference type="NCBI Taxonomy" id="2820819"/>
    <lineage>
        <taxon>Bacteria</taxon>
        <taxon>Bacillati</taxon>
        <taxon>Bacillota</taxon>
        <taxon>Bacilli</taxon>
        <taxon>Bacillales</taxon>
        <taxon>Bacillaceae</taxon>
        <taxon>Gottfriedia</taxon>
    </lineage>
</organism>
<keyword evidence="7 8" id="KW-0472">Membrane</keyword>
<keyword evidence="4 8" id="KW-0812">Transmembrane</keyword>
<comment type="caution">
    <text evidence="9">The sequence shown here is derived from an EMBL/GenBank/DDBJ whole genome shotgun (WGS) entry which is preliminary data.</text>
</comment>
<name>A0A940SFD8_9BACI</name>
<dbReference type="Proteomes" id="UP000682134">
    <property type="component" value="Unassembled WGS sequence"/>
</dbReference>
<evidence type="ECO:0000256" key="3">
    <source>
        <dbReference type="ARBA" id="ARBA00022475"/>
    </source>
</evidence>
<proteinExistence type="inferred from homology"/>
<sequence>MNKYILPLLLSLLLISENMFETIISPMLYGTQTIIVPHFLFIGLIFIALYYDAKLGLIYGAIFGLLFDIVNTEIIGIYLGCFPLFIFLNSQVMKMLYANLFVKSLLALIWTAALEYSVYGLNYLFGYTTMNNSFFMIQRLIPTLILNGVVLLFAAYPLSSFLKGLKEKKEEN</sequence>
<evidence type="ECO:0000313" key="10">
    <source>
        <dbReference type="Proteomes" id="UP000682134"/>
    </source>
</evidence>
<dbReference type="NCBIfam" id="TIGR03426">
    <property type="entry name" value="shape_MreD"/>
    <property type="match status" value="1"/>
</dbReference>
<comment type="subcellular location">
    <subcellularLocation>
        <location evidence="1">Cell membrane</location>
        <topology evidence="1">Multi-pass membrane protein</topology>
    </subcellularLocation>
</comment>
<evidence type="ECO:0000256" key="8">
    <source>
        <dbReference type="SAM" id="Phobius"/>
    </source>
</evidence>
<keyword evidence="5" id="KW-0133">Cell shape</keyword>
<comment type="similarity">
    <text evidence="2">Belongs to the MreD family.</text>
</comment>
<dbReference type="InterPro" id="IPR007227">
    <property type="entry name" value="Cell_shape_determining_MreD"/>
</dbReference>
<evidence type="ECO:0000313" key="9">
    <source>
        <dbReference type="EMBL" id="MBP0723887.1"/>
    </source>
</evidence>
<gene>
    <name evidence="9" type="primary">mreD</name>
    <name evidence="9" type="ORF">J5Y03_01655</name>
</gene>
<keyword evidence="10" id="KW-1185">Reference proteome</keyword>
<keyword evidence="3" id="KW-1003">Cell membrane</keyword>